<feature type="non-terminal residue" evidence="1">
    <location>
        <position position="1"/>
    </location>
</feature>
<organism evidence="1 2">
    <name type="scientific">Paxillus rubicundulus Ve08.2h10</name>
    <dbReference type="NCBI Taxonomy" id="930991"/>
    <lineage>
        <taxon>Eukaryota</taxon>
        <taxon>Fungi</taxon>
        <taxon>Dikarya</taxon>
        <taxon>Basidiomycota</taxon>
        <taxon>Agaricomycotina</taxon>
        <taxon>Agaricomycetes</taxon>
        <taxon>Agaricomycetidae</taxon>
        <taxon>Boletales</taxon>
        <taxon>Paxilineae</taxon>
        <taxon>Paxillaceae</taxon>
        <taxon>Paxillus</taxon>
    </lineage>
</organism>
<dbReference type="HOGENOM" id="CLU_2326390_0_0_1"/>
<gene>
    <name evidence="1" type="ORF">PAXRUDRAFT_150081</name>
</gene>
<dbReference type="AlphaFoldDB" id="A0A0D0E2Q9"/>
<keyword evidence="2" id="KW-1185">Reference proteome</keyword>
<evidence type="ECO:0000313" key="1">
    <source>
        <dbReference type="EMBL" id="KIK91175.1"/>
    </source>
</evidence>
<protein>
    <submittedName>
        <fullName evidence="1">Unplaced genomic scaffold scaffold_596, whole genome shotgun sequence</fullName>
    </submittedName>
</protein>
<reference evidence="2" key="2">
    <citation type="submission" date="2015-01" db="EMBL/GenBank/DDBJ databases">
        <title>Evolutionary Origins and Diversification of the Mycorrhizal Mutualists.</title>
        <authorList>
            <consortium name="DOE Joint Genome Institute"/>
            <consortium name="Mycorrhizal Genomics Consortium"/>
            <person name="Kohler A."/>
            <person name="Kuo A."/>
            <person name="Nagy L.G."/>
            <person name="Floudas D."/>
            <person name="Copeland A."/>
            <person name="Barry K.W."/>
            <person name="Cichocki N."/>
            <person name="Veneault-Fourrey C."/>
            <person name="LaButti K."/>
            <person name="Lindquist E.A."/>
            <person name="Lipzen A."/>
            <person name="Lundell T."/>
            <person name="Morin E."/>
            <person name="Murat C."/>
            <person name="Riley R."/>
            <person name="Ohm R."/>
            <person name="Sun H."/>
            <person name="Tunlid A."/>
            <person name="Henrissat B."/>
            <person name="Grigoriev I.V."/>
            <person name="Hibbett D.S."/>
            <person name="Martin F."/>
        </authorList>
    </citation>
    <scope>NUCLEOTIDE SEQUENCE [LARGE SCALE GENOMIC DNA]</scope>
    <source>
        <strain evidence="2">Ve08.2h10</strain>
    </source>
</reference>
<name>A0A0D0E2Q9_9AGAM</name>
<dbReference type="OrthoDB" id="2692736at2759"/>
<proteinExistence type="predicted"/>
<dbReference type="EMBL" id="KN825418">
    <property type="protein sequence ID" value="KIK91175.1"/>
    <property type="molecule type" value="Genomic_DNA"/>
</dbReference>
<dbReference type="Proteomes" id="UP000054538">
    <property type="component" value="Unassembled WGS sequence"/>
</dbReference>
<accession>A0A0D0E2Q9</accession>
<sequence>VFSSSSETDTKKCNCISTVLMEALQMLKFWLKKECLNFTKGGTMSQVDMFQDDNPDDILSCLTVEIGDKSVDEVIARIAAEMQLIYSDIHISHYTSTTM</sequence>
<reference evidence="1 2" key="1">
    <citation type="submission" date="2014-04" db="EMBL/GenBank/DDBJ databases">
        <authorList>
            <consortium name="DOE Joint Genome Institute"/>
            <person name="Kuo A."/>
            <person name="Kohler A."/>
            <person name="Jargeat P."/>
            <person name="Nagy L.G."/>
            <person name="Floudas D."/>
            <person name="Copeland A."/>
            <person name="Barry K.W."/>
            <person name="Cichocki N."/>
            <person name="Veneault-Fourrey C."/>
            <person name="LaButti K."/>
            <person name="Lindquist E.A."/>
            <person name="Lipzen A."/>
            <person name="Lundell T."/>
            <person name="Morin E."/>
            <person name="Murat C."/>
            <person name="Sun H."/>
            <person name="Tunlid A."/>
            <person name="Henrissat B."/>
            <person name="Grigoriev I.V."/>
            <person name="Hibbett D.S."/>
            <person name="Martin F."/>
            <person name="Nordberg H.P."/>
            <person name="Cantor M.N."/>
            <person name="Hua S.X."/>
        </authorList>
    </citation>
    <scope>NUCLEOTIDE SEQUENCE [LARGE SCALE GENOMIC DNA]</scope>
    <source>
        <strain evidence="1 2">Ve08.2h10</strain>
    </source>
</reference>
<evidence type="ECO:0000313" key="2">
    <source>
        <dbReference type="Proteomes" id="UP000054538"/>
    </source>
</evidence>
<dbReference type="InParanoid" id="A0A0D0E2Q9"/>